<organism evidence="11 12">
    <name type="scientific">Taxus chinensis</name>
    <name type="common">Chinese yew</name>
    <name type="synonym">Taxus wallichiana var. chinensis</name>
    <dbReference type="NCBI Taxonomy" id="29808"/>
    <lineage>
        <taxon>Eukaryota</taxon>
        <taxon>Viridiplantae</taxon>
        <taxon>Streptophyta</taxon>
        <taxon>Embryophyta</taxon>
        <taxon>Tracheophyta</taxon>
        <taxon>Spermatophyta</taxon>
        <taxon>Pinopsida</taxon>
        <taxon>Pinidae</taxon>
        <taxon>Conifers II</taxon>
        <taxon>Cupressales</taxon>
        <taxon>Taxaceae</taxon>
        <taxon>Taxus</taxon>
    </lineage>
</organism>
<dbReference type="SUPFAM" id="SSF56672">
    <property type="entry name" value="DNA/RNA polymerases"/>
    <property type="match status" value="1"/>
</dbReference>
<feature type="compositionally biased region" description="Pro residues" evidence="7">
    <location>
        <begin position="35"/>
        <end position="50"/>
    </location>
</feature>
<evidence type="ECO:0000256" key="3">
    <source>
        <dbReference type="ARBA" id="ARBA00022722"/>
    </source>
</evidence>
<dbReference type="Gene3D" id="3.30.420.10">
    <property type="entry name" value="Ribonuclease H-like superfamily/Ribonuclease H"/>
    <property type="match status" value="2"/>
</dbReference>
<evidence type="ECO:0000259" key="9">
    <source>
        <dbReference type="PROSITE" id="PS50879"/>
    </source>
</evidence>
<evidence type="ECO:0000313" key="11">
    <source>
        <dbReference type="EMBL" id="KAH9296706.1"/>
    </source>
</evidence>
<dbReference type="Gene3D" id="1.10.340.70">
    <property type="match status" value="1"/>
</dbReference>
<dbReference type="PANTHER" id="PTHR37984:SF5">
    <property type="entry name" value="PROTEIN NYNRIN-LIKE"/>
    <property type="match status" value="1"/>
</dbReference>
<keyword evidence="5" id="KW-0233">DNA recombination</keyword>
<sequence>MRRIRTRSNTQEEGLFFHLQLSPGRGRRGRRPQRSPSPPNRTLSTPPPGRPFLASTRVLRPIIMAHLPPNPFVNFTGSSPLALNAQNQIPVAALKNIPYFTGENHTTPIDHIQDIANVCAIHEINEMDVAVKLLASSFKGKALQWFRSLTAGSITNWNQLCSALCSQFGERADNLSLLEQLTTIKRAPNEQMADFNFRFQRTWDRIPIAVRPTAEGAFLYFLKAINSDIAMMIQSMGGTTLPGSYDTAIRAENCLIQAGKLAPRPPMPLYPDMGNPTTSQAPELNPIPTPRNQSNNEASTSSNTSKELQEVMKQLQNLGNELVTIKRQQAQSARPYQPQAQYQARPPYQQNRPPPQAANQSQGQPQAARPFRPYDPNATTSSRALVPTQNNMAQEYDWCYPCNLPHNQSACFNGALNQALMVQTIGVPQEPSQEGNQQQETQQEGPPTETTLANWQTEDFCGVNQQPFQGVAANTRSKKRSIVEEQPPNPVVPQPALTQQGASRPNAAPNAQNQTKVPVAATHAPVQAPEKLAPSKGQQKDSSSPFNIIDQMKKTHVNISMWESLAIPGQRDLLQAAMANWSATNVSNQGHEKVLTNAVQHDGGQTRKNLKPPPFYVSLIVGNHLVHNCMIDSGASSSVMPKQIADQLGLKYEPVLKGVVQLDGTAVGTVGVIKGLSLTLHSCPNVTVLQDVSVIDLPPLFALCLSRDFTAKIGGYLSADWSHMIFRTRYGAKATIRSESIANFHIEPYVPGPINANCSAFDQEECSSDLEAGTKVEGIPDLTLDEWANKSHEFDPYKEIEESELGMYCIHEENSLIPDIIQPEQKDENKVWKLFFDGSRSRQGAGGGAVLISPQDIKYYSAFRFQFSCSNNTAEYEALIHGLHWARKKGIKNLQVFGDSELIVNQVRGQHATKNNLLKNYKNRVWDLIEDFEAFSIVSIPRKKNEAADRLAAIGATFDVVDNTRREKTQPHIHVVVRPAVPDNNTSWQVFENDQQIVNFLQEEAEFSARNQDRLEQQYGDQVVQLRTNKLPKGLVTLESIFNPNDQFRKEKANIQVKREDSEPILVGEGKTLQIGKVATEQEKSDFIQLCQEFPDVFAWSYEDLRGFDPKLAQHTIELDPDAKPIRQKQRPVNPHIEPLMKKELNKLIEASIIFPIKHSSWVANLVPVRKKSGEIRLCVDFRDLNRASLKDHYPLPSMEQILQVVSGSERFSLLDGYSGYNQVMVKEDDQFKTAFTTKWGTYAYKKMPFGLSNAGATFQRAMDMAFKGLINKIVLIYLDDITVFSKNAADHLCHLRQVFQKCRRFGVSLNPKKCIFLAHEGKLLGHIVSKEGLAIDPERVEAIQALPLPSHKKALQSFLGRINFVRRFVPNFAALAKPITLMLKKSMAFKWTSEGKASFEAIKEAISQAPTLVNPDFSKEFMLYAFGGGDTISAILVQQNKEGLEQPVAFFSQSLEEYETRYSFIEKHVLAVIRSLKKFKHLVSNNKIQLLVSHAGVKDFLLNKDLNEKRAGWITRVMEYDIEIKVTKLVRGKGLCEQLALSQKVEAGDEKETTLVLQDDQEQENDDVPTPCWTQNMIHFLQTGLCPPEMSKAKRRYFRLQAIPYVLVDGVLFKKDINGVLLRCIGISQIERVLRDFHDGDSGGHFAPRVTALKIMKAGYYWPTVFSDCYTWIRKCKKCALFTGKERQAALPLHPILVDQPFMQWGLDFVGVINPNSSQGHKWILTATDYFTKWTEAVALKEANESNILDFYEGIVTRFGVPSTIISDNALAFIGSKITEWAVKNGIYLSTSSNYYPQGNGQAESTNKNLLRIIKRTLDENQRTWHTKLKSALWADRITPKRSTGNSPYKLVYGKEAVLPISLELPALEFMRQLELAEFEPMEARYAELMELEEIREHAVQTIEKDQALVKRWFDKKARARTFQEGDLVLKWDADRARPGKHSKFDAIWSGPYMVTGCKSSNAFQLSTLDGEELSIPVNGIYLKHCY</sequence>
<feature type="compositionally biased region" description="Polar residues" evidence="7">
    <location>
        <begin position="496"/>
        <end position="516"/>
    </location>
</feature>
<reference evidence="11 12" key="1">
    <citation type="journal article" date="2021" name="Nat. Plants">
        <title>The Taxus genome provides insights into paclitaxel biosynthesis.</title>
        <authorList>
            <person name="Xiong X."/>
            <person name="Gou J."/>
            <person name="Liao Q."/>
            <person name="Li Y."/>
            <person name="Zhou Q."/>
            <person name="Bi G."/>
            <person name="Li C."/>
            <person name="Du R."/>
            <person name="Wang X."/>
            <person name="Sun T."/>
            <person name="Guo L."/>
            <person name="Liang H."/>
            <person name="Lu P."/>
            <person name="Wu Y."/>
            <person name="Zhang Z."/>
            <person name="Ro D.K."/>
            <person name="Shang Y."/>
            <person name="Huang S."/>
            <person name="Yan J."/>
        </authorList>
    </citation>
    <scope>NUCLEOTIDE SEQUENCE [LARGE SCALE GENOMIC DNA]</scope>
    <source>
        <strain evidence="11">Ta-2019</strain>
    </source>
</reference>
<dbReference type="Pfam" id="PF00665">
    <property type="entry name" value="rve"/>
    <property type="match status" value="1"/>
</dbReference>
<feature type="domain" description="Reverse transcriptase" evidence="8">
    <location>
        <begin position="1150"/>
        <end position="1329"/>
    </location>
</feature>
<feature type="compositionally biased region" description="Polar residues" evidence="7">
    <location>
        <begin position="377"/>
        <end position="386"/>
    </location>
</feature>
<dbReference type="Pfam" id="PF13456">
    <property type="entry name" value="RVT_3"/>
    <property type="match status" value="1"/>
</dbReference>
<feature type="compositionally biased region" description="Low complexity" evidence="7">
    <location>
        <begin position="328"/>
        <end position="362"/>
    </location>
</feature>
<dbReference type="InterPro" id="IPR036397">
    <property type="entry name" value="RNaseH_sf"/>
</dbReference>
<dbReference type="EMBL" id="JAHRHJ020000011">
    <property type="protein sequence ID" value="KAH9296706.1"/>
    <property type="molecule type" value="Genomic_DNA"/>
</dbReference>
<feature type="region of interest" description="Disordered" evidence="7">
    <location>
        <begin position="328"/>
        <end position="386"/>
    </location>
</feature>
<evidence type="ECO:0000259" key="8">
    <source>
        <dbReference type="PROSITE" id="PS50878"/>
    </source>
</evidence>
<evidence type="ECO:0000256" key="4">
    <source>
        <dbReference type="ARBA" id="ARBA00022759"/>
    </source>
</evidence>
<evidence type="ECO:0000313" key="12">
    <source>
        <dbReference type="Proteomes" id="UP000824469"/>
    </source>
</evidence>
<dbReference type="Pfam" id="PF00078">
    <property type="entry name" value="RVT_1"/>
    <property type="match status" value="1"/>
</dbReference>
<feature type="domain" description="RNase H type-1" evidence="9">
    <location>
        <begin position="828"/>
        <end position="957"/>
    </location>
</feature>
<keyword evidence="2" id="KW-0548">Nucleotidyltransferase</keyword>
<accession>A0AA38C7Z5</accession>
<dbReference type="CDD" id="cd00303">
    <property type="entry name" value="retropepsin_like"/>
    <property type="match status" value="1"/>
</dbReference>
<evidence type="ECO:0000259" key="10">
    <source>
        <dbReference type="PROSITE" id="PS50994"/>
    </source>
</evidence>
<dbReference type="Pfam" id="PF13650">
    <property type="entry name" value="Asp_protease_2"/>
    <property type="match status" value="1"/>
</dbReference>
<dbReference type="InterPro" id="IPR012337">
    <property type="entry name" value="RNaseH-like_sf"/>
</dbReference>
<dbReference type="GO" id="GO:0003676">
    <property type="term" value="F:nucleic acid binding"/>
    <property type="evidence" value="ECO:0007669"/>
    <property type="project" value="InterPro"/>
</dbReference>
<evidence type="ECO:0000256" key="5">
    <source>
        <dbReference type="ARBA" id="ARBA00023172"/>
    </source>
</evidence>
<keyword evidence="6" id="KW-0511">Multifunctional enzyme</keyword>
<dbReference type="GO" id="GO:0015074">
    <property type="term" value="P:DNA integration"/>
    <property type="evidence" value="ECO:0007669"/>
    <property type="project" value="InterPro"/>
</dbReference>
<name>A0AA38C7Z5_TAXCH</name>
<dbReference type="Proteomes" id="UP000824469">
    <property type="component" value="Unassembled WGS sequence"/>
</dbReference>
<dbReference type="Pfam" id="PF17919">
    <property type="entry name" value="RT_RNaseH_2"/>
    <property type="match status" value="1"/>
</dbReference>
<dbReference type="InterPro" id="IPR041577">
    <property type="entry name" value="RT_RNaseH_2"/>
</dbReference>
<keyword evidence="12" id="KW-1185">Reference proteome</keyword>
<keyword evidence="4" id="KW-0378">Hydrolase</keyword>
<feature type="region of interest" description="Disordered" evidence="7">
    <location>
        <begin position="471"/>
        <end position="518"/>
    </location>
</feature>
<dbReference type="InterPro" id="IPR005162">
    <property type="entry name" value="Retrotrans_gag_dom"/>
</dbReference>
<dbReference type="Gene3D" id="3.30.70.270">
    <property type="match status" value="2"/>
</dbReference>
<keyword evidence="3" id="KW-0540">Nuclease</keyword>
<dbReference type="InterPro" id="IPR000477">
    <property type="entry name" value="RT_dom"/>
</dbReference>
<keyword evidence="4" id="KW-0255">Endonuclease</keyword>
<dbReference type="Gene3D" id="3.10.10.10">
    <property type="entry name" value="HIV Type 1 Reverse Transcriptase, subunit A, domain 1"/>
    <property type="match status" value="1"/>
</dbReference>
<dbReference type="InterPro" id="IPR001584">
    <property type="entry name" value="Integrase_cat-core"/>
</dbReference>
<dbReference type="GO" id="GO:0006310">
    <property type="term" value="P:DNA recombination"/>
    <property type="evidence" value="ECO:0007669"/>
    <property type="project" value="UniProtKB-KW"/>
</dbReference>
<evidence type="ECO:0000256" key="2">
    <source>
        <dbReference type="ARBA" id="ARBA00022695"/>
    </source>
</evidence>
<feature type="region of interest" description="Disordered" evidence="7">
    <location>
        <begin position="429"/>
        <end position="450"/>
    </location>
</feature>
<protein>
    <submittedName>
        <fullName evidence="11">Uncharacterized protein</fullName>
    </submittedName>
</protein>
<feature type="compositionally biased region" description="Low complexity" evidence="7">
    <location>
        <begin position="433"/>
        <end position="450"/>
    </location>
</feature>
<keyword evidence="1" id="KW-0808">Transferase</keyword>
<dbReference type="PROSITE" id="PS50878">
    <property type="entry name" value="RT_POL"/>
    <property type="match status" value="1"/>
</dbReference>
<dbReference type="InterPro" id="IPR021109">
    <property type="entry name" value="Peptidase_aspartic_dom_sf"/>
</dbReference>
<dbReference type="FunFam" id="3.30.70.270:FF:000020">
    <property type="entry name" value="Transposon Tf2-6 polyprotein-like Protein"/>
    <property type="match status" value="1"/>
</dbReference>
<gene>
    <name evidence="11" type="ORF">KI387_044286</name>
</gene>
<dbReference type="Gene3D" id="2.40.70.10">
    <property type="entry name" value="Acid Proteases"/>
    <property type="match status" value="1"/>
</dbReference>
<feature type="region of interest" description="Disordered" evidence="7">
    <location>
        <begin position="263"/>
        <end position="307"/>
    </location>
</feature>
<dbReference type="GO" id="GO:0016779">
    <property type="term" value="F:nucleotidyltransferase activity"/>
    <property type="evidence" value="ECO:0007669"/>
    <property type="project" value="UniProtKB-KW"/>
</dbReference>
<dbReference type="SUPFAM" id="SSF53098">
    <property type="entry name" value="Ribonuclease H-like"/>
    <property type="match status" value="2"/>
</dbReference>
<feature type="compositionally biased region" description="Low complexity" evidence="7">
    <location>
        <begin position="292"/>
        <end position="305"/>
    </location>
</feature>
<dbReference type="InterPro" id="IPR043128">
    <property type="entry name" value="Rev_trsase/Diguanyl_cyclase"/>
</dbReference>
<dbReference type="CDD" id="cd09279">
    <property type="entry name" value="RNase_HI_like"/>
    <property type="match status" value="1"/>
</dbReference>
<proteinExistence type="predicted"/>
<dbReference type="InterPro" id="IPR050951">
    <property type="entry name" value="Retrovirus_Pol_polyprotein"/>
</dbReference>
<dbReference type="Pfam" id="PF03732">
    <property type="entry name" value="Retrotrans_gag"/>
    <property type="match status" value="1"/>
</dbReference>
<dbReference type="InterPro" id="IPR002156">
    <property type="entry name" value="RNaseH_domain"/>
</dbReference>
<dbReference type="PROSITE" id="PS50994">
    <property type="entry name" value="INTEGRASE"/>
    <property type="match status" value="1"/>
</dbReference>
<dbReference type="Pfam" id="PF17921">
    <property type="entry name" value="Integrase_H2C2"/>
    <property type="match status" value="1"/>
</dbReference>
<feature type="region of interest" description="Disordered" evidence="7">
    <location>
        <begin position="20"/>
        <end position="51"/>
    </location>
</feature>
<dbReference type="Gene3D" id="3.10.20.370">
    <property type="match status" value="1"/>
</dbReference>
<feature type="domain" description="Integrase catalytic" evidence="10">
    <location>
        <begin position="1698"/>
        <end position="1857"/>
    </location>
</feature>
<dbReference type="InterPro" id="IPR041588">
    <property type="entry name" value="Integrase_H2C2"/>
</dbReference>
<dbReference type="PANTHER" id="PTHR37984">
    <property type="entry name" value="PROTEIN CBG26694"/>
    <property type="match status" value="1"/>
</dbReference>
<evidence type="ECO:0000256" key="1">
    <source>
        <dbReference type="ARBA" id="ARBA00022679"/>
    </source>
</evidence>
<evidence type="ECO:0000256" key="6">
    <source>
        <dbReference type="ARBA" id="ARBA00023268"/>
    </source>
</evidence>
<evidence type="ECO:0000256" key="7">
    <source>
        <dbReference type="SAM" id="MobiDB-lite"/>
    </source>
</evidence>
<dbReference type="GO" id="GO:0004523">
    <property type="term" value="F:RNA-DNA hybrid ribonuclease activity"/>
    <property type="evidence" value="ECO:0007669"/>
    <property type="project" value="InterPro"/>
</dbReference>
<dbReference type="PROSITE" id="PS50879">
    <property type="entry name" value="RNASE_H_1"/>
    <property type="match status" value="1"/>
</dbReference>
<dbReference type="InterPro" id="IPR043502">
    <property type="entry name" value="DNA/RNA_pol_sf"/>
</dbReference>
<dbReference type="CDD" id="cd01647">
    <property type="entry name" value="RT_LTR"/>
    <property type="match status" value="1"/>
</dbReference>
<comment type="caution">
    <text evidence="11">The sequence shown here is derived from an EMBL/GenBank/DDBJ whole genome shotgun (WGS) entry which is preliminary data.</text>
</comment>